<keyword evidence="4" id="KW-0547">Nucleotide-binding</keyword>
<accession>A0A923NNC2</accession>
<reference evidence="7" key="1">
    <citation type="submission" date="2020-08" db="EMBL/GenBank/DDBJ databases">
        <title>Genome public.</title>
        <authorList>
            <person name="Liu C."/>
            <person name="Sun Q."/>
        </authorList>
    </citation>
    <scope>NUCLEOTIDE SEQUENCE</scope>
    <source>
        <strain evidence="7">BX12</strain>
    </source>
</reference>
<dbReference type="Pfam" id="PF12637">
    <property type="entry name" value="TSCPD"/>
    <property type="match status" value="1"/>
</dbReference>
<evidence type="ECO:0000313" key="7">
    <source>
        <dbReference type="EMBL" id="MBC6681120.1"/>
    </source>
</evidence>
<dbReference type="GO" id="GO:0004748">
    <property type="term" value="F:ribonucleoside-diphosphate reductase activity, thioredoxin disulfide as acceptor"/>
    <property type="evidence" value="ECO:0007669"/>
    <property type="project" value="UniProtKB-EC"/>
</dbReference>
<dbReference type="InterPro" id="IPR024434">
    <property type="entry name" value="TSCPD_dom"/>
</dbReference>
<evidence type="ECO:0000256" key="3">
    <source>
        <dbReference type="ARBA" id="ARBA00022634"/>
    </source>
</evidence>
<proteinExistence type="inferred from homology"/>
<dbReference type="EMBL" id="JACRYT010000026">
    <property type="protein sequence ID" value="MBC6681120.1"/>
    <property type="molecule type" value="Genomic_DNA"/>
</dbReference>
<sequence>MKYTYIPQGVCSTKVDFEIEDGVVKNVSFLGGCNGNLKAISALVEGMPVDEVTKKLSGISCGMKSTSCTDQLATALKKAVEKSSEGAGSESQQ</sequence>
<evidence type="ECO:0000256" key="1">
    <source>
        <dbReference type="ARBA" id="ARBA00007405"/>
    </source>
</evidence>
<dbReference type="GO" id="GO:0071897">
    <property type="term" value="P:DNA biosynthetic process"/>
    <property type="evidence" value="ECO:0007669"/>
    <property type="project" value="UniProtKB-KW"/>
</dbReference>
<comment type="caution">
    <text evidence="7">The sequence shown here is derived from an EMBL/GenBank/DDBJ whole genome shotgun (WGS) entry which is preliminary data.</text>
</comment>
<evidence type="ECO:0000256" key="4">
    <source>
        <dbReference type="ARBA" id="ARBA00022741"/>
    </source>
</evidence>
<keyword evidence="8" id="KW-1185">Reference proteome</keyword>
<dbReference type="GO" id="GO:0000166">
    <property type="term" value="F:nucleotide binding"/>
    <property type="evidence" value="ECO:0007669"/>
    <property type="project" value="UniProtKB-KW"/>
</dbReference>
<dbReference type="InterPro" id="IPR023806">
    <property type="entry name" value="CHP03905"/>
</dbReference>
<dbReference type="Proteomes" id="UP000602647">
    <property type="component" value="Unassembled WGS sequence"/>
</dbReference>
<feature type="domain" description="TSCPD" evidence="6">
    <location>
        <begin position="5"/>
        <end position="79"/>
    </location>
</feature>
<dbReference type="EC" id="1.17.4.1" evidence="2"/>
<comment type="similarity">
    <text evidence="1">Belongs to the ribonucleoside diphosphate reductase class-2 family.</text>
</comment>
<gene>
    <name evidence="7" type="ORF">H9L42_14960</name>
</gene>
<evidence type="ECO:0000313" key="8">
    <source>
        <dbReference type="Proteomes" id="UP000602647"/>
    </source>
</evidence>
<name>A0A923NNC2_9FIRM</name>
<evidence type="ECO:0000259" key="6">
    <source>
        <dbReference type="Pfam" id="PF12637"/>
    </source>
</evidence>
<protein>
    <recommendedName>
        <fullName evidence="2">ribonucleoside-diphosphate reductase</fullName>
        <ecNumber evidence="2">1.17.4.1</ecNumber>
    </recommendedName>
</protein>
<dbReference type="RefSeq" id="WP_187304218.1">
    <property type="nucleotide sequence ID" value="NZ_CBCTON010000005.1"/>
</dbReference>
<keyword evidence="3" id="KW-0237">DNA synthesis</keyword>
<dbReference type="AlphaFoldDB" id="A0A923NNC2"/>
<organism evidence="7 8">
    <name type="scientific">Zhenpiania hominis</name>
    <dbReference type="NCBI Taxonomy" id="2763644"/>
    <lineage>
        <taxon>Bacteria</taxon>
        <taxon>Bacillati</taxon>
        <taxon>Bacillota</taxon>
        <taxon>Clostridia</taxon>
        <taxon>Peptostreptococcales</taxon>
        <taxon>Anaerovoracaceae</taxon>
        <taxon>Zhenpiania</taxon>
    </lineage>
</organism>
<comment type="catalytic activity">
    <reaction evidence="5">
        <text>a 2'-deoxyribonucleoside 5'-diphosphate + [thioredoxin]-disulfide + H2O = a ribonucleoside 5'-diphosphate + [thioredoxin]-dithiol</text>
        <dbReference type="Rhea" id="RHEA:23252"/>
        <dbReference type="Rhea" id="RHEA-COMP:10698"/>
        <dbReference type="Rhea" id="RHEA-COMP:10700"/>
        <dbReference type="ChEBI" id="CHEBI:15377"/>
        <dbReference type="ChEBI" id="CHEBI:29950"/>
        <dbReference type="ChEBI" id="CHEBI:50058"/>
        <dbReference type="ChEBI" id="CHEBI:57930"/>
        <dbReference type="ChEBI" id="CHEBI:73316"/>
        <dbReference type="EC" id="1.17.4.1"/>
    </reaction>
</comment>
<evidence type="ECO:0000256" key="5">
    <source>
        <dbReference type="ARBA" id="ARBA00047754"/>
    </source>
</evidence>
<dbReference type="NCBIfam" id="TIGR03905">
    <property type="entry name" value="TIGR03905_4_Cys"/>
    <property type="match status" value="1"/>
</dbReference>
<evidence type="ECO:0000256" key="2">
    <source>
        <dbReference type="ARBA" id="ARBA00012274"/>
    </source>
</evidence>